<sequence length="997" mass="108031">MPRGFVCQLHYHGGGSLLCQTSTGDSWQLPFAHAPPHVRIGHTVTFSLAADRADFAVDLEIIKEKATISSATAEVGLRSIQEKAAKPASSFAKQPTRKLQRSIARFHNADLEERLQMIEAAESLLSDLLNAVELDGDAICKLLCRCAGWLHAPGSFEAKHVAAKVAASQVATVSQPSDLQGRVISALNSLDLRDITTYQAVETAVLYIFELMQDKDIFFSGNGKSLAVRQWRQLRQLLVTDDAQHGPTKRKASDDAPEVLKERVARRIVAKDRSAVVDGLYRPNERVRSLPSVYEALDQVVLLKCSNCVERISTRSRWERGVLGFLWMAPTLAWTNLSTWIFATTTANGQFASSAVGLAFASIIAKERCAKIVVVVGFALTTANGHFAAVAVKFALTAANGRVARSAVAVKFALTIAAGLADISRFVCQLHYHGGGSLLCQTSTGDSWQLPFAHAPPHVRIGHTVTFSLAADRADFAVNLEIIKEKAAISSATAEVGLQSILEKAAKPASSFAKQPTRKLQRSIARFHNADLEERLQMIEAAESLLSDLLNAVELDGDAVCKLLCRCAGWLHAPGSFEAKHVAAEVAASEVATVSQLSGPSDLQCRVRRLLISALSSLDLGDITTYQAVETAVRHILQLMQGKETLFCGNDKSLAVRQWQQLQQLLVADDVQHGPSKRKASHEAPQILTEQATRSQDRMAIEPAGSRWGRKVVGFLWMARTLVWTTSNTWIFVTTIANGRDARSAVADFFALTISKGRSARSAVAAAFALTIADGLCAMSAVGVAFALTVASGTGVQCARLKPGNIRDEMPPFPCSHEAARCSDSAKMPSFVCQLHYQGGGSLLCQTSTGDSWQLPFAHAPPHVRIGHAVSFSLATDRADLAVDLEVIKEKTAKPSAHAEMGLQSIQEEATKPAPSSAKQPSRKLQRSITRFHNADLEERLQMIEAAESLFSDLLNAVELDGDAICKLLCRCAGWLHAPGSFEARYVGEEQEKDERE</sequence>
<protein>
    <submittedName>
        <fullName evidence="2">Uncharacterized protein</fullName>
    </submittedName>
</protein>
<dbReference type="AlphaFoldDB" id="A0A9P1G9V8"/>
<evidence type="ECO:0000256" key="1">
    <source>
        <dbReference type="SAM" id="MobiDB-lite"/>
    </source>
</evidence>
<dbReference type="EMBL" id="CAMXCT020003113">
    <property type="protein sequence ID" value="CAL1155907.1"/>
    <property type="molecule type" value="Genomic_DNA"/>
</dbReference>
<organism evidence="2">
    <name type="scientific">Cladocopium goreaui</name>
    <dbReference type="NCBI Taxonomy" id="2562237"/>
    <lineage>
        <taxon>Eukaryota</taxon>
        <taxon>Sar</taxon>
        <taxon>Alveolata</taxon>
        <taxon>Dinophyceae</taxon>
        <taxon>Suessiales</taxon>
        <taxon>Symbiodiniaceae</taxon>
        <taxon>Cladocopium</taxon>
    </lineage>
</organism>
<reference evidence="3" key="2">
    <citation type="submission" date="2024-04" db="EMBL/GenBank/DDBJ databases">
        <authorList>
            <person name="Chen Y."/>
            <person name="Shah S."/>
            <person name="Dougan E. K."/>
            <person name="Thang M."/>
            <person name="Chan C."/>
        </authorList>
    </citation>
    <scope>NUCLEOTIDE SEQUENCE [LARGE SCALE GENOMIC DNA]</scope>
</reference>
<comment type="caution">
    <text evidence="2">The sequence shown here is derived from an EMBL/GenBank/DDBJ whole genome shotgun (WGS) entry which is preliminary data.</text>
</comment>
<dbReference type="EMBL" id="CAMXCT030003113">
    <property type="protein sequence ID" value="CAL4789844.1"/>
    <property type="molecule type" value="Genomic_DNA"/>
</dbReference>
<evidence type="ECO:0000313" key="3">
    <source>
        <dbReference type="EMBL" id="CAL1155907.1"/>
    </source>
</evidence>
<proteinExistence type="predicted"/>
<reference evidence="2" key="1">
    <citation type="submission" date="2022-10" db="EMBL/GenBank/DDBJ databases">
        <authorList>
            <person name="Chen Y."/>
            <person name="Dougan E. K."/>
            <person name="Chan C."/>
            <person name="Rhodes N."/>
            <person name="Thang M."/>
        </authorList>
    </citation>
    <scope>NUCLEOTIDE SEQUENCE</scope>
</reference>
<dbReference type="EMBL" id="CAMXCT010003113">
    <property type="protein sequence ID" value="CAI4002532.1"/>
    <property type="molecule type" value="Genomic_DNA"/>
</dbReference>
<feature type="region of interest" description="Disordered" evidence="1">
    <location>
        <begin position="907"/>
        <end position="926"/>
    </location>
</feature>
<gene>
    <name evidence="2" type="ORF">C1SCF055_LOCUS28479</name>
</gene>
<dbReference type="Proteomes" id="UP001152797">
    <property type="component" value="Unassembled WGS sequence"/>
</dbReference>
<keyword evidence="4" id="KW-1185">Reference proteome</keyword>
<evidence type="ECO:0000313" key="4">
    <source>
        <dbReference type="Proteomes" id="UP001152797"/>
    </source>
</evidence>
<accession>A0A9P1G9V8</accession>
<name>A0A9P1G9V8_9DINO</name>
<evidence type="ECO:0000313" key="2">
    <source>
        <dbReference type="EMBL" id="CAI4002532.1"/>
    </source>
</evidence>